<dbReference type="InterPro" id="IPR013126">
    <property type="entry name" value="Hsp_70_fam"/>
</dbReference>
<dbReference type="InterPro" id="IPR043129">
    <property type="entry name" value="ATPase_NBD"/>
</dbReference>
<evidence type="ECO:0000256" key="1">
    <source>
        <dbReference type="ARBA" id="ARBA00007381"/>
    </source>
</evidence>
<dbReference type="SUPFAM" id="SSF53067">
    <property type="entry name" value="Actin-like ATPase domain"/>
    <property type="match status" value="2"/>
</dbReference>
<dbReference type="Gene3D" id="3.30.420.40">
    <property type="match status" value="2"/>
</dbReference>
<evidence type="ECO:0000313" key="5">
    <source>
        <dbReference type="Proteomes" id="UP001164746"/>
    </source>
</evidence>
<reference evidence="4" key="1">
    <citation type="submission" date="2022-11" db="EMBL/GenBank/DDBJ databases">
        <title>Centuries of genome instability and evolution in soft-shell clam transmissible cancer (bioRxiv).</title>
        <authorList>
            <person name="Hart S.F.M."/>
            <person name="Yonemitsu M.A."/>
            <person name="Giersch R.M."/>
            <person name="Beal B.F."/>
            <person name="Arriagada G."/>
            <person name="Davis B.W."/>
            <person name="Ostrander E.A."/>
            <person name="Goff S.P."/>
            <person name="Metzger M.J."/>
        </authorList>
    </citation>
    <scope>NUCLEOTIDE SEQUENCE</scope>
    <source>
        <strain evidence="4">MELC-2E11</strain>
        <tissue evidence="4">Siphon/mantle</tissue>
    </source>
</reference>
<proteinExistence type="inferred from homology"/>
<keyword evidence="5" id="KW-1185">Reference proteome</keyword>
<gene>
    <name evidence="4" type="ORF">MAR_008790</name>
</gene>
<sequence length="610" mass="68729">MELSVIRNPDLVVAIDVGSTYSGYAWQWRSGFKANKANVEFNTIWGQGAPPLHKTNTALLLKRTTESTEETSAENPAEKKTEIVAFGYSAERRWANICGDPDLKKDRDSYHLYKKFKLQLYQLEQNQTERAEIEDADGRRDPLEEIMTLFIQALREDFLKRLKKREITLEDEQILWVVTVPAIWSEKAKKFMRDAAEKSGIGKRNLLLASEPEAAAIYCLNLPSEQKSAMHNAFMPGHRFLTVDLGGGTADLSAVEVLGDGSLKELCNVQGQLVGGQNVNEAFLQSCSENFEGDVWKKCFMDANPLDLLEMEHDFEKMKVAIGSEDPVDELITVPLPETVMEGITTKSIKLSPKQDKGFEAKCNKLQFRSKYIRDSLFKQTCHLIFDAVDRVLQKRESSGIQAVVLVGGFAESSIVQENVRTMIQTKYSNVKVVAPTSPFKAVLMGAVMYGHDMFIYKSRISRATYGVGCKTIFDEKKHDQSKNWYNEDDGKYYCKDIFDVHVRMGDSVFLNDKSTIGRTYLPLLKNQKILSLPLYETSSHCIEKEAVLYTTDGSAKKVGEIKVELPESEDSTKQEVCVQMIYGGTQLSVIAKEKGSGKEYNAEIKFDTV</sequence>
<accession>A0ABY7E061</accession>
<comment type="similarity">
    <text evidence="1">Belongs to the heat shock protein 70 family.</text>
</comment>
<evidence type="ECO:0000313" key="4">
    <source>
        <dbReference type="EMBL" id="WAR02232.1"/>
    </source>
</evidence>
<keyword evidence="3" id="KW-0067">ATP-binding</keyword>
<dbReference type="Gene3D" id="3.90.640.10">
    <property type="entry name" value="Actin, Chain A, domain 4"/>
    <property type="match status" value="1"/>
</dbReference>
<name>A0ABY7E061_MYAAR</name>
<dbReference type="PANTHER" id="PTHR14187">
    <property type="entry name" value="ALPHA KINASE/ELONGATION FACTOR 2 KINASE"/>
    <property type="match status" value="1"/>
</dbReference>
<dbReference type="PANTHER" id="PTHR14187:SF5">
    <property type="entry name" value="HEAT SHOCK 70 KDA PROTEIN 12A"/>
    <property type="match status" value="1"/>
</dbReference>
<organism evidence="4 5">
    <name type="scientific">Mya arenaria</name>
    <name type="common">Soft-shell clam</name>
    <dbReference type="NCBI Taxonomy" id="6604"/>
    <lineage>
        <taxon>Eukaryota</taxon>
        <taxon>Metazoa</taxon>
        <taxon>Spiralia</taxon>
        <taxon>Lophotrochozoa</taxon>
        <taxon>Mollusca</taxon>
        <taxon>Bivalvia</taxon>
        <taxon>Autobranchia</taxon>
        <taxon>Heteroconchia</taxon>
        <taxon>Euheterodonta</taxon>
        <taxon>Imparidentia</taxon>
        <taxon>Neoheterodontei</taxon>
        <taxon>Myida</taxon>
        <taxon>Myoidea</taxon>
        <taxon>Myidae</taxon>
        <taxon>Mya</taxon>
    </lineage>
</organism>
<dbReference type="CDD" id="cd10229">
    <property type="entry name" value="ASKHA_NBD_HSP70_HSPA12"/>
    <property type="match status" value="1"/>
</dbReference>
<protein>
    <submittedName>
        <fullName evidence="4">HS12B-like protein</fullName>
    </submittedName>
</protein>
<keyword evidence="2" id="KW-0547">Nucleotide-binding</keyword>
<evidence type="ECO:0000256" key="3">
    <source>
        <dbReference type="ARBA" id="ARBA00022840"/>
    </source>
</evidence>
<dbReference type="Proteomes" id="UP001164746">
    <property type="component" value="Chromosome 4"/>
</dbReference>
<dbReference type="Pfam" id="PF00012">
    <property type="entry name" value="HSP70"/>
    <property type="match status" value="1"/>
</dbReference>
<dbReference type="EMBL" id="CP111015">
    <property type="protein sequence ID" value="WAR02232.1"/>
    <property type="molecule type" value="Genomic_DNA"/>
</dbReference>
<evidence type="ECO:0000256" key="2">
    <source>
        <dbReference type="ARBA" id="ARBA00022741"/>
    </source>
</evidence>